<feature type="domain" description="Lactate/malate dehydrogenase C-terminal" evidence="8">
    <location>
        <begin position="147"/>
        <end position="306"/>
    </location>
</feature>
<accession>A0A9D1AN79</accession>
<reference evidence="9" key="1">
    <citation type="submission" date="2020-10" db="EMBL/GenBank/DDBJ databases">
        <authorList>
            <person name="Gilroy R."/>
        </authorList>
    </citation>
    <scope>NUCLEOTIDE SEQUENCE</scope>
    <source>
        <strain evidence="9">ChiSxjej1B13-7958</strain>
    </source>
</reference>
<evidence type="ECO:0000256" key="3">
    <source>
        <dbReference type="PIRSR" id="PIRSR000102-1"/>
    </source>
</evidence>
<dbReference type="SUPFAM" id="SSF51735">
    <property type="entry name" value="NAD(P)-binding Rossmann-fold domains"/>
    <property type="match status" value="1"/>
</dbReference>
<comment type="similarity">
    <text evidence="1">Belongs to the LDH/MDH superfamily. LDH family.</text>
</comment>
<dbReference type="InterPro" id="IPR036291">
    <property type="entry name" value="NAD(P)-bd_dom_sf"/>
</dbReference>
<feature type="domain" description="Lactate/malate dehydrogenase N-terminal" evidence="7">
    <location>
        <begin position="6"/>
        <end position="143"/>
    </location>
</feature>
<feature type="binding site" evidence="5">
    <location>
        <begin position="120"/>
        <end position="122"/>
    </location>
    <ligand>
        <name>NAD(+)</name>
        <dbReference type="ChEBI" id="CHEBI:57540"/>
    </ligand>
</feature>
<dbReference type="PIRSF" id="PIRSF000102">
    <property type="entry name" value="Lac_mal_DH"/>
    <property type="match status" value="1"/>
</dbReference>
<organism evidence="9 10">
    <name type="scientific">Candidatus Caccousia avicola</name>
    <dbReference type="NCBI Taxonomy" id="2840721"/>
    <lineage>
        <taxon>Bacteria</taxon>
        <taxon>Bacillati</taxon>
        <taxon>Bacillota</taxon>
        <taxon>Clostridia</taxon>
        <taxon>Eubacteriales</taxon>
        <taxon>Oscillospiraceae</taxon>
        <taxon>Oscillospiraceae incertae sedis</taxon>
        <taxon>Candidatus Caccousia</taxon>
    </lineage>
</organism>
<dbReference type="InterPro" id="IPR001557">
    <property type="entry name" value="L-lactate/malate_DH"/>
</dbReference>
<evidence type="ECO:0000256" key="4">
    <source>
        <dbReference type="PIRSR" id="PIRSR000102-2"/>
    </source>
</evidence>
<name>A0A9D1AN79_9FIRM</name>
<evidence type="ECO:0000256" key="5">
    <source>
        <dbReference type="PIRSR" id="PIRSR000102-3"/>
    </source>
</evidence>
<dbReference type="GO" id="GO:0004459">
    <property type="term" value="F:L-lactate dehydrogenase (NAD+) activity"/>
    <property type="evidence" value="ECO:0007669"/>
    <property type="project" value="InterPro"/>
</dbReference>
<evidence type="ECO:0000256" key="2">
    <source>
        <dbReference type="ARBA" id="ARBA00023002"/>
    </source>
</evidence>
<keyword evidence="2 6" id="KW-0560">Oxidoreductase</keyword>
<dbReference type="InterPro" id="IPR001236">
    <property type="entry name" value="Lactate/malate_DH_N"/>
</dbReference>
<dbReference type="Proteomes" id="UP000824242">
    <property type="component" value="Unassembled WGS sequence"/>
</dbReference>
<dbReference type="PRINTS" id="PR00086">
    <property type="entry name" value="LLDHDRGNASE"/>
</dbReference>
<feature type="binding site" evidence="4">
    <location>
        <position position="153"/>
    </location>
    <ligand>
        <name>substrate</name>
    </ligand>
</feature>
<dbReference type="GO" id="GO:0006089">
    <property type="term" value="P:lactate metabolic process"/>
    <property type="evidence" value="ECO:0007669"/>
    <property type="project" value="TreeGrafter"/>
</dbReference>
<feature type="binding site" evidence="5">
    <location>
        <begin position="11"/>
        <end position="16"/>
    </location>
    <ligand>
        <name>NAD(+)</name>
        <dbReference type="ChEBI" id="CHEBI:57540"/>
    </ligand>
</feature>
<proteinExistence type="inferred from homology"/>
<feature type="binding site" evidence="4">
    <location>
        <position position="90"/>
    </location>
    <ligand>
        <name>substrate</name>
    </ligand>
</feature>
<sequence>MSEHRKIAVIGAGHVGSHCAQALCWRWCAQEIVLIDKEKEKAVAQAMDVADSLSFPAADTIVRAGDYADCADADLIFVAIGQARLPGQTRLDLLGDSVKMAKELIGQLSPYSLRGIVVSITNPADIIADYLRKGLHLPRNQVFSTGTLLDTARLVRTIAEKTGMSRQAVTAFSLGEHGDSSMIPFSAIRIGGLPLEAYPTVDRAELLERTHGIGMDIINGKGSTEFGIGQSAAFLADAILRDRKAVLPVSVQLCGEYGQKNVSCGVPCVIGKNGVENIIELPLTSDEQEQLQASCDVIRKHIALAEQIAPLD</sequence>
<gene>
    <name evidence="9" type="ORF">IAB89_06075</name>
</gene>
<evidence type="ECO:0000256" key="1">
    <source>
        <dbReference type="ARBA" id="ARBA00006054"/>
    </source>
</evidence>
<dbReference type="Gene3D" id="3.40.50.720">
    <property type="entry name" value="NAD(P)-binding Rossmann-like Domain"/>
    <property type="match status" value="1"/>
</dbReference>
<evidence type="ECO:0000313" key="9">
    <source>
        <dbReference type="EMBL" id="HIR47212.1"/>
    </source>
</evidence>
<dbReference type="InterPro" id="IPR018177">
    <property type="entry name" value="L-lactate_DH_AS"/>
</dbReference>
<protein>
    <submittedName>
        <fullName evidence="9">L-lactate dehydrogenase</fullName>
    </submittedName>
</protein>
<keyword evidence="5" id="KW-0520">NAD</keyword>
<dbReference type="InterPro" id="IPR015955">
    <property type="entry name" value="Lactate_DH/Glyco_Ohase_4_C"/>
</dbReference>
<feature type="binding site" evidence="4">
    <location>
        <position position="122"/>
    </location>
    <ligand>
        <name>substrate</name>
    </ligand>
</feature>
<feature type="binding site" evidence="5">
    <location>
        <position position="36"/>
    </location>
    <ligand>
        <name>NAD(+)</name>
        <dbReference type="ChEBI" id="CHEBI:57540"/>
    </ligand>
</feature>
<dbReference type="CDD" id="cd05291">
    <property type="entry name" value="HicDH_like"/>
    <property type="match status" value="1"/>
</dbReference>
<reference evidence="9" key="2">
    <citation type="journal article" date="2021" name="PeerJ">
        <title>Extensive microbial diversity within the chicken gut microbiome revealed by metagenomics and culture.</title>
        <authorList>
            <person name="Gilroy R."/>
            <person name="Ravi A."/>
            <person name="Getino M."/>
            <person name="Pursley I."/>
            <person name="Horton D.L."/>
            <person name="Alikhan N.F."/>
            <person name="Baker D."/>
            <person name="Gharbi K."/>
            <person name="Hall N."/>
            <person name="Watson M."/>
            <person name="Adriaenssens E.M."/>
            <person name="Foster-Nyarko E."/>
            <person name="Jarju S."/>
            <person name="Secka A."/>
            <person name="Antonio M."/>
            <person name="Oren A."/>
            <person name="Chaudhuri R.R."/>
            <person name="La Ragione R."/>
            <person name="Hildebrand F."/>
            <person name="Pallen M.J."/>
        </authorList>
    </citation>
    <scope>NUCLEOTIDE SEQUENCE</scope>
    <source>
        <strain evidence="9">ChiSxjej1B13-7958</strain>
    </source>
</reference>
<evidence type="ECO:0000259" key="8">
    <source>
        <dbReference type="Pfam" id="PF02866"/>
    </source>
</evidence>
<dbReference type="AlphaFoldDB" id="A0A9D1AN79"/>
<dbReference type="Gene3D" id="3.90.110.10">
    <property type="entry name" value="Lactate dehydrogenase/glycoside hydrolase, family 4, C-terminal"/>
    <property type="match status" value="1"/>
</dbReference>
<dbReference type="InterPro" id="IPR022383">
    <property type="entry name" value="Lactate/malate_DH_C"/>
</dbReference>
<evidence type="ECO:0000256" key="6">
    <source>
        <dbReference type="RuleBase" id="RU003369"/>
    </source>
</evidence>
<dbReference type="SUPFAM" id="SSF56327">
    <property type="entry name" value="LDH C-terminal domain-like"/>
    <property type="match status" value="1"/>
</dbReference>
<evidence type="ECO:0000313" key="10">
    <source>
        <dbReference type="Proteomes" id="UP000824242"/>
    </source>
</evidence>
<feature type="binding site" evidence="4">
    <location>
        <position position="84"/>
    </location>
    <ligand>
        <name>substrate</name>
    </ligand>
</feature>
<dbReference type="Pfam" id="PF02866">
    <property type="entry name" value="Ldh_1_C"/>
    <property type="match status" value="1"/>
</dbReference>
<dbReference type="Pfam" id="PF00056">
    <property type="entry name" value="Ldh_1_N"/>
    <property type="match status" value="1"/>
</dbReference>
<dbReference type="PANTHER" id="PTHR43128:SF31">
    <property type="entry name" value="L-LACTATE DEHYDROGENASE"/>
    <property type="match status" value="1"/>
</dbReference>
<dbReference type="EMBL" id="DVGZ01000060">
    <property type="protein sequence ID" value="HIR47212.1"/>
    <property type="molecule type" value="Genomic_DNA"/>
</dbReference>
<dbReference type="PROSITE" id="PS00064">
    <property type="entry name" value="L_LDH"/>
    <property type="match status" value="1"/>
</dbReference>
<dbReference type="PANTHER" id="PTHR43128">
    <property type="entry name" value="L-2-HYDROXYCARBOXYLATE DEHYDROGENASE (NAD(P)(+))"/>
    <property type="match status" value="1"/>
</dbReference>
<feature type="active site" description="Proton acceptor" evidence="3">
    <location>
        <position position="177"/>
    </location>
</feature>
<evidence type="ECO:0000259" key="7">
    <source>
        <dbReference type="Pfam" id="PF00056"/>
    </source>
</evidence>
<comment type="caution">
    <text evidence="9">The sequence shown here is derived from an EMBL/GenBank/DDBJ whole genome shotgun (WGS) entry which is preliminary data.</text>
</comment>